<dbReference type="SUPFAM" id="SSF55120">
    <property type="entry name" value="Pseudouridine synthase"/>
    <property type="match status" value="1"/>
</dbReference>
<sequence length="106" mass="11638">MDKTYFVRVDGELDGADAAAFAAGMMLEDGLVCLPAGLEVLEQPDTALVTLHEGKYHQIKRMLAARGKPVVYLKRLTMGPLMLDPVLERGEWRPLSAEEVAALRQA</sequence>
<name>A0A174N9C0_FLAPL</name>
<dbReference type="FunFam" id="3.30.70.1560:FF:000001">
    <property type="entry name" value="Pseudouridine synthase"/>
    <property type="match status" value="1"/>
</dbReference>
<evidence type="ECO:0000256" key="1">
    <source>
        <dbReference type="ARBA" id="ARBA00008348"/>
    </source>
</evidence>
<dbReference type="GO" id="GO:0160136">
    <property type="term" value="F:16S rRNA pseudouridine(516) synthase activity"/>
    <property type="evidence" value="ECO:0007669"/>
    <property type="project" value="UniProtKB-EC"/>
</dbReference>
<evidence type="ECO:0000313" key="4">
    <source>
        <dbReference type="Proteomes" id="UP000095746"/>
    </source>
</evidence>
<dbReference type="EMBL" id="CYZT01000355">
    <property type="protein sequence ID" value="CUP43118.1"/>
    <property type="molecule type" value="Genomic_DNA"/>
</dbReference>
<proteinExistence type="inferred from homology"/>
<dbReference type="InterPro" id="IPR020094">
    <property type="entry name" value="TruA/RsuA/RluB/E/F_N"/>
</dbReference>
<dbReference type="GO" id="GO:0003723">
    <property type="term" value="F:RNA binding"/>
    <property type="evidence" value="ECO:0007669"/>
    <property type="project" value="InterPro"/>
</dbReference>
<dbReference type="EC" id="5.4.99.19" evidence="3"/>
<organism evidence="3 4">
    <name type="scientific">Flavonifractor plautii</name>
    <name type="common">Fusobacterium plautii</name>
    <dbReference type="NCBI Taxonomy" id="292800"/>
    <lineage>
        <taxon>Bacteria</taxon>
        <taxon>Bacillati</taxon>
        <taxon>Bacillota</taxon>
        <taxon>Clostridia</taxon>
        <taxon>Eubacteriales</taxon>
        <taxon>Oscillospiraceae</taxon>
        <taxon>Flavonifractor</taxon>
    </lineage>
</organism>
<dbReference type="PANTHER" id="PTHR47683:SF4">
    <property type="entry name" value="PSEUDOURIDINE SYNTHASE"/>
    <property type="match status" value="1"/>
</dbReference>
<dbReference type="Gene3D" id="3.30.70.1560">
    <property type="entry name" value="Alpha-L RNA-binding motif"/>
    <property type="match status" value="1"/>
</dbReference>
<gene>
    <name evidence="3" type="primary">rsuA</name>
    <name evidence="3" type="ORF">ERS852411_03128</name>
</gene>
<protein>
    <submittedName>
        <fullName evidence="3">Ribosomal small subunit pseudouridine synthase A</fullName>
        <ecNumber evidence="3">5.4.99.19</ecNumber>
    </submittedName>
</protein>
<comment type="similarity">
    <text evidence="1">Belongs to the pseudouridine synthase RsuA family.</text>
</comment>
<dbReference type="GO" id="GO:0006396">
    <property type="term" value="P:RNA processing"/>
    <property type="evidence" value="ECO:0007669"/>
    <property type="project" value="UniProtKB-ARBA"/>
</dbReference>
<evidence type="ECO:0000313" key="3">
    <source>
        <dbReference type="EMBL" id="CUP43118.1"/>
    </source>
</evidence>
<dbReference type="PANTHER" id="PTHR47683">
    <property type="entry name" value="PSEUDOURIDINE SYNTHASE FAMILY PROTEIN-RELATED"/>
    <property type="match status" value="1"/>
</dbReference>
<dbReference type="Gene3D" id="3.30.70.580">
    <property type="entry name" value="Pseudouridine synthase I, catalytic domain, N-terminal subdomain"/>
    <property type="match status" value="1"/>
</dbReference>
<dbReference type="GO" id="GO:0001522">
    <property type="term" value="P:pseudouridine synthesis"/>
    <property type="evidence" value="ECO:0007669"/>
    <property type="project" value="InterPro"/>
</dbReference>
<reference evidence="3 4" key="1">
    <citation type="submission" date="2015-09" db="EMBL/GenBank/DDBJ databases">
        <authorList>
            <consortium name="Pathogen Informatics"/>
        </authorList>
    </citation>
    <scope>NUCLEOTIDE SEQUENCE [LARGE SCALE GENOMIC DNA]</scope>
    <source>
        <strain evidence="3 4">2789STDY5608854</strain>
    </source>
</reference>
<dbReference type="InterPro" id="IPR020103">
    <property type="entry name" value="PsdUridine_synth_cat_dom_sf"/>
</dbReference>
<dbReference type="GO" id="GO:0005829">
    <property type="term" value="C:cytosol"/>
    <property type="evidence" value="ECO:0007669"/>
    <property type="project" value="UniProtKB-ARBA"/>
</dbReference>
<dbReference type="InterPro" id="IPR042092">
    <property type="entry name" value="PsdUridine_s_RsuA/RluB/E/F_cat"/>
</dbReference>
<dbReference type="InterPro" id="IPR050343">
    <property type="entry name" value="RsuA_PseudoU_synthase"/>
</dbReference>
<keyword evidence="2 3" id="KW-0413">Isomerase</keyword>
<dbReference type="AlphaFoldDB" id="A0A174N9C0"/>
<dbReference type="Proteomes" id="UP000095746">
    <property type="component" value="Unassembled WGS sequence"/>
</dbReference>
<evidence type="ECO:0000256" key="2">
    <source>
        <dbReference type="ARBA" id="ARBA00023235"/>
    </source>
</evidence>
<accession>A0A174N9C0</accession>